<evidence type="ECO:0000256" key="6">
    <source>
        <dbReference type="ARBA" id="ARBA00023136"/>
    </source>
</evidence>
<dbReference type="RefSeq" id="WP_090775839.1">
    <property type="nucleotide sequence ID" value="NZ_FMYM01000007.1"/>
</dbReference>
<sequence length="144" mass="15946">MKFSRSHDILQRTFITIVIYFLLAFALYLFFAGHNNPGGGFIGGLMAACAFILVYVVLDKKQATAVLRISFVPVIAIGLLLTIVVGFIGVIFGKAYLEHFFDYFHFPLFGKTELTTALPFDLGIFLVVIAVTMVITLTIAEDDQ</sequence>
<keyword evidence="3" id="KW-1003">Cell membrane</keyword>
<dbReference type="STRING" id="1464122.SAMN05421737_10710"/>
<comment type="similarity">
    <text evidence="2">Belongs to the CPA3 antiporters (TC 2.A.63) subunit B family.</text>
</comment>
<dbReference type="PANTHER" id="PTHR33932:SF4">
    <property type="entry name" value="NA(+)_H(+) ANTIPORTER SUBUNIT B"/>
    <property type="match status" value="1"/>
</dbReference>
<dbReference type="InterPro" id="IPR007182">
    <property type="entry name" value="MnhB"/>
</dbReference>
<dbReference type="Proteomes" id="UP000242662">
    <property type="component" value="Unassembled WGS sequence"/>
</dbReference>
<feature type="transmembrane region" description="Helical" evidence="7">
    <location>
        <begin position="38"/>
        <end position="58"/>
    </location>
</feature>
<keyword evidence="4 7" id="KW-0812">Transmembrane</keyword>
<dbReference type="Pfam" id="PF04039">
    <property type="entry name" value="MnhB"/>
    <property type="match status" value="1"/>
</dbReference>
<evidence type="ECO:0000256" key="4">
    <source>
        <dbReference type="ARBA" id="ARBA00022692"/>
    </source>
</evidence>
<dbReference type="PANTHER" id="PTHR33932">
    <property type="entry name" value="NA(+)/H(+) ANTIPORTER SUBUNIT B"/>
    <property type="match status" value="1"/>
</dbReference>
<dbReference type="EMBL" id="FMYM01000007">
    <property type="protein sequence ID" value="SDC29634.1"/>
    <property type="molecule type" value="Genomic_DNA"/>
</dbReference>
<evidence type="ECO:0000259" key="8">
    <source>
        <dbReference type="Pfam" id="PF04039"/>
    </source>
</evidence>
<comment type="subcellular location">
    <subcellularLocation>
        <location evidence="1">Cell membrane</location>
        <topology evidence="1">Multi-pass membrane protein</topology>
    </subcellularLocation>
</comment>
<protein>
    <submittedName>
        <fullName evidence="9">Multisubunit sodium/proton antiporter, MrpB subunit</fullName>
    </submittedName>
</protein>
<feature type="transmembrane region" description="Helical" evidence="7">
    <location>
        <begin position="117"/>
        <end position="140"/>
    </location>
</feature>
<evidence type="ECO:0000256" key="1">
    <source>
        <dbReference type="ARBA" id="ARBA00004651"/>
    </source>
</evidence>
<accession>A0A1G6KF98</accession>
<evidence type="ECO:0000256" key="5">
    <source>
        <dbReference type="ARBA" id="ARBA00022989"/>
    </source>
</evidence>
<reference evidence="10" key="1">
    <citation type="submission" date="2016-09" db="EMBL/GenBank/DDBJ databases">
        <authorList>
            <person name="Varghese N."/>
            <person name="Submissions S."/>
        </authorList>
    </citation>
    <scope>NUCLEOTIDE SEQUENCE [LARGE SCALE GENOMIC DNA]</scope>
    <source>
        <strain evidence="10">25nlg</strain>
    </source>
</reference>
<dbReference type="AlphaFoldDB" id="A0A1G6KF98"/>
<evidence type="ECO:0000256" key="7">
    <source>
        <dbReference type="SAM" id="Phobius"/>
    </source>
</evidence>
<feature type="transmembrane region" description="Helical" evidence="7">
    <location>
        <begin position="70"/>
        <end position="97"/>
    </location>
</feature>
<name>A0A1G6KF98_9BACI</name>
<organism evidence="9 10">
    <name type="scientific">Shouchella lonarensis</name>
    <dbReference type="NCBI Taxonomy" id="1464122"/>
    <lineage>
        <taxon>Bacteria</taxon>
        <taxon>Bacillati</taxon>
        <taxon>Bacillota</taxon>
        <taxon>Bacilli</taxon>
        <taxon>Bacillales</taxon>
        <taxon>Bacillaceae</taxon>
        <taxon>Shouchella</taxon>
    </lineage>
</organism>
<feature type="domain" description="Na+/H+ antiporter MnhB subunit-related protein" evidence="8">
    <location>
        <begin position="12"/>
        <end position="133"/>
    </location>
</feature>
<evidence type="ECO:0000313" key="10">
    <source>
        <dbReference type="Proteomes" id="UP000242662"/>
    </source>
</evidence>
<evidence type="ECO:0000313" key="9">
    <source>
        <dbReference type="EMBL" id="SDC29634.1"/>
    </source>
</evidence>
<evidence type="ECO:0000256" key="3">
    <source>
        <dbReference type="ARBA" id="ARBA00022475"/>
    </source>
</evidence>
<evidence type="ECO:0000256" key="2">
    <source>
        <dbReference type="ARBA" id="ARBA00009425"/>
    </source>
</evidence>
<dbReference type="InterPro" id="IPR050622">
    <property type="entry name" value="CPA3_antiporter_subunitB"/>
</dbReference>
<proteinExistence type="inferred from homology"/>
<keyword evidence="6 7" id="KW-0472">Membrane</keyword>
<keyword evidence="5 7" id="KW-1133">Transmembrane helix</keyword>
<feature type="transmembrane region" description="Helical" evidence="7">
    <location>
        <begin position="12"/>
        <end position="32"/>
    </location>
</feature>
<gene>
    <name evidence="9" type="ORF">SAMN05421737_10710</name>
</gene>
<dbReference type="OrthoDB" id="9798859at2"/>
<keyword evidence="10" id="KW-1185">Reference proteome</keyword>
<dbReference type="GO" id="GO:0005886">
    <property type="term" value="C:plasma membrane"/>
    <property type="evidence" value="ECO:0007669"/>
    <property type="project" value="UniProtKB-SubCell"/>
</dbReference>